<dbReference type="InterPro" id="IPR036390">
    <property type="entry name" value="WH_DNA-bd_sf"/>
</dbReference>
<accession>A0A0D5NMU1</accession>
<dbReference type="STRING" id="1126833.VN24_20325"/>
<dbReference type="EMBL" id="CP011058">
    <property type="protein sequence ID" value="AJY76485.1"/>
    <property type="molecule type" value="Genomic_DNA"/>
</dbReference>
<reference evidence="7" key="2">
    <citation type="submission" date="2015-03" db="EMBL/GenBank/DDBJ databases">
        <title>Genome sequence of Paenibacillus beijingensis strain DSM 24997T.</title>
        <authorList>
            <person name="Kwak Y."/>
            <person name="Shin J.-H."/>
        </authorList>
    </citation>
    <scope>NUCLEOTIDE SEQUENCE [LARGE SCALE GENOMIC DNA]</scope>
    <source>
        <strain evidence="7">DSM 24997</strain>
    </source>
</reference>
<dbReference type="InterPro" id="IPR036388">
    <property type="entry name" value="WH-like_DNA-bd_sf"/>
</dbReference>
<dbReference type="OrthoDB" id="9803735at2"/>
<gene>
    <name evidence="6" type="ORF">VN24_20325</name>
</gene>
<dbReference type="CDD" id="cd08438">
    <property type="entry name" value="PBP2_CidR"/>
    <property type="match status" value="1"/>
</dbReference>
<dbReference type="SUPFAM" id="SSF46785">
    <property type="entry name" value="Winged helix' DNA-binding domain"/>
    <property type="match status" value="1"/>
</dbReference>
<dbReference type="FunFam" id="1.10.10.10:FF:000001">
    <property type="entry name" value="LysR family transcriptional regulator"/>
    <property type="match status" value="1"/>
</dbReference>
<dbReference type="KEGG" id="pbj:VN24_20325"/>
<comment type="similarity">
    <text evidence="1">Belongs to the LysR transcriptional regulatory family.</text>
</comment>
<dbReference type="HOGENOM" id="CLU_039613_6_2_9"/>
<keyword evidence="2" id="KW-0805">Transcription regulation</keyword>
<evidence type="ECO:0000313" key="6">
    <source>
        <dbReference type="EMBL" id="AJY76485.1"/>
    </source>
</evidence>
<keyword evidence="3" id="KW-0238">DNA-binding</keyword>
<protein>
    <submittedName>
        <fullName evidence="6">LysR family transcriptional regulator</fullName>
    </submittedName>
</protein>
<keyword evidence="4" id="KW-0804">Transcription</keyword>
<proteinExistence type="inferred from homology"/>
<dbReference type="GO" id="GO:0003700">
    <property type="term" value="F:DNA-binding transcription factor activity"/>
    <property type="evidence" value="ECO:0007669"/>
    <property type="project" value="InterPro"/>
</dbReference>
<dbReference type="Gene3D" id="3.40.190.290">
    <property type="match status" value="1"/>
</dbReference>
<dbReference type="InterPro" id="IPR050950">
    <property type="entry name" value="HTH-type_LysR_regulators"/>
</dbReference>
<dbReference type="InterPro" id="IPR005119">
    <property type="entry name" value="LysR_subst-bd"/>
</dbReference>
<evidence type="ECO:0000313" key="7">
    <source>
        <dbReference type="Proteomes" id="UP000032633"/>
    </source>
</evidence>
<reference evidence="6 7" key="1">
    <citation type="journal article" date="2015" name="J. Biotechnol.">
        <title>Complete genome sequence of Paenibacillus beijingensis 7188(T) (=DSM 24997(T)), a novel rhizobacterium from jujube garden soil.</title>
        <authorList>
            <person name="Kwak Y."/>
            <person name="Shin J.H."/>
        </authorList>
    </citation>
    <scope>NUCLEOTIDE SEQUENCE [LARGE SCALE GENOMIC DNA]</scope>
    <source>
        <strain evidence="6 7">DSM 24997</strain>
    </source>
</reference>
<evidence type="ECO:0000256" key="1">
    <source>
        <dbReference type="ARBA" id="ARBA00009437"/>
    </source>
</evidence>
<dbReference type="SUPFAM" id="SSF53850">
    <property type="entry name" value="Periplasmic binding protein-like II"/>
    <property type="match status" value="1"/>
</dbReference>
<dbReference type="PATRIC" id="fig|1126833.4.peg.4471"/>
<evidence type="ECO:0000256" key="2">
    <source>
        <dbReference type="ARBA" id="ARBA00023015"/>
    </source>
</evidence>
<dbReference type="Pfam" id="PF03466">
    <property type="entry name" value="LysR_substrate"/>
    <property type="match status" value="1"/>
</dbReference>
<dbReference type="InterPro" id="IPR000847">
    <property type="entry name" value="LysR_HTH_N"/>
</dbReference>
<dbReference type="GO" id="GO:0003677">
    <property type="term" value="F:DNA binding"/>
    <property type="evidence" value="ECO:0007669"/>
    <property type="project" value="UniProtKB-KW"/>
</dbReference>
<name>A0A0D5NMU1_9BACL</name>
<keyword evidence="7" id="KW-1185">Reference proteome</keyword>
<dbReference type="PANTHER" id="PTHR30419:SF8">
    <property type="entry name" value="NITROGEN ASSIMILATION TRANSCRIPTIONAL ACTIVATOR-RELATED"/>
    <property type="match status" value="1"/>
</dbReference>
<dbReference type="PRINTS" id="PR00039">
    <property type="entry name" value="HTHLYSR"/>
</dbReference>
<dbReference type="PROSITE" id="PS50931">
    <property type="entry name" value="HTH_LYSR"/>
    <property type="match status" value="1"/>
</dbReference>
<dbReference type="RefSeq" id="WP_045671911.1">
    <property type="nucleotide sequence ID" value="NZ_CP011058.1"/>
</dbReference>
<dbReference type="PANTHER" id="PTHR30419">
    <property type="entry name" value="HTH-TYPE TRANSCRIPTIONAL REGULATOR YBHD"/>
    <property type="match status" value="1"/>
</dbReference>
<organism evidence="6 7">
    <name type="scientific">Paenibacillus beijingensis</name>
    <dbReference type="NCBI Taxonomy" id="1126833"/>
    <lineage>
        <taxon>Bacteria</taxon>
        <taxon>Bacillati</taxon>
        <taxon>Bacillota</taxon>
        <taxon>Bacilli</taxon>
        <taxon>Bacillales</taxon>
        <taxon>Paenibacillaceae</taxon>
        <taxon>Paenibacillus</taxon>
    </lineage>
</organism>
<sequence length="296" mass="34123">MDIRQLTYFIEVAKHRSFTKAAQHLHITQPTLSKMVRMLEDELGVTLFDRSSKQIELTDAGETILRSSQQILKSLDNMTAELDDVVQLKKGTLRLGIPPMIGGHVFPSIIERFHSKYPQIRLQLVEHGGKLIEAGVDNGELDVGLVILPIVDEEKFHLLPCIEEQLHLVVHPGHWASSYRSIELRELEHESFIMFKDEFTLHHLIQEQCRQAGFEPDVVFESSQWDFMIQLVAAKFGIALLPGGVCRGLDPAKFRIVPLIQPTVLWRLYMIWKKDKYLSFAAREWISMMQSAWQKR</sequence>
<evidence type="ECO:0000256" key="3">
    <source>
        <dbReference type="ARBA" id="ARBA00023125"/>
    </source>
</evidence>
<dbReference type="Gene3D" id="1.10.10.10">
    <property type="entry name" value="Winged helix-like DNA-binding domain superfamily/Winged helix DNA-binding domain"/>
    <property type="match status" value="1"/>
</dbReference>
<evidence type="ECO:0000259" key="5">
    <source>
        <dbReference type="PROSITE" id="PS50931"/>
    </source>
</evidence>
<dbReference type="Proteomes" id="UP000032633">
    <property type="component" value="Chromosome"/>
</dbReference>
<dbReference type="GO" id="GO:0005829">
    <property type="term" value="C:cytosol"/>
    <property type="evidence" value="ECO:0007669"/>
    <property type="project" value="TreeGrafter"/>
</dbReference>
<feature type="domain" description="HTH lysR-type" evidence="5">
    <location>
        <begin position="1"/>
        <end position="58"/>
    </location>
</feature>
<dbReference type="Pfam" id="PF00126">
    <property type="entry name" value="HTH_1"/>
    <property type="match status" value="1"/>
</dbReference>
<dbReference type="AlphaFoldDB" id="A0A0D5NMU1"/>
<evidence type="ECO:0000256" key="4">
    <source>
        <dbReference type="ARBA" id="ARBA00023163"/>
    </source>
</evidence>